<feature type="compositionally biased region" description="Polar residues" evidence="1">
    <location>
        <begin position="98"/>
        <end position="109"/>
    </location>
</feature>
<sequence length="519" mass="57309">MYFVRSQVTSATILPGVEQRSCPPRNCPRKVTGGCSISGGQVLLLCISWSARRVSPIHRTNVPQASEMASDRSHRRHHMKKHHAVKESSESEDSEVSPKNSSRSPGVSTDSRKKKSATMLSVFGVPSLPATEARRRALNSVSNRNIHQRPMDTAAIGEPAGVLEGEVIRKSRRERTESTEGAPRQRIEDEQRVHHRVHEERAQDSNQARNAEKLTSGSVGAVGRVTGDIGFSDAKEAALSAGDPLRTTVAAYVVEDDAKKKKKKKRKKKKKSKKKKKRKKKKKSKRKKKKKKSKKKKKKRKKKKSKKKKKKKKKKKSQSPDSTATSAASSSPTVSQAPPTSQTSLPATKVGLASTPSTRSTQTDDLLRSMRSRIQREAYLPPPNEGPRHSRRHRRRSSSEGSGSSSGSVKKYRIVTHVVLGNARQLRQQWFAEKLPDGPTAPNAPSECSVQVLVQTDDAPAGTSSRGLGQASAADFFPMHQLRGTDYASRCSTEACHHQNPVDSFSAIVKAKCARRRLR</sequence>
<evidence type="ECO:0000313" key="2">
    <source>
        <dbReference type="EMBL" id="KAH9370739.1"/>
    </source>
</evidence>
<evidence type="ECO:0000256" key="1">
    <source>
        <dbReference type="SAM" id="MobiDB-lite"/>
    </source>
</evidence>
<dbReference type="Proteomes" id="UP000821853">
    <property type="component" value="Chromosome 3"/>
</dbReference>
<proteinExistence type="predicted"/>
<dbReference type="AlphaFoldDB" id="A0A9J6G6H5"/>
<dbReference type="GO" id="GO:0005669">
    <property type="term" value="C:transcription factor TFIID complex"/>
    <property type="evidence" value="ECO:0007669"/>
    <property type="project" value="TreeGrafter"/>
</dbReference>
<feature type="compositionally biased region" description="Polar residues" evidence="1">
    <location>
        <begin position="354"/>
        <end position="364"/>
    </location>
</feature>
<comment type="caution">
    <text evidence="2">The sequence shown here is derived from an EMBL/GenBank/DDBJ whole genome shotgun (WGS) entry which is preliminary data.</text>
</comment>
<dbReference type="PANTHER" id="PTHR46452">
    <property type="entry name" value="TRANSCRIPTION INITIATION FACTOR TFIID SUBUNIT 3"/>
    <property type="match status" value="1"/>
</dbReference>
<feature type="compositionally biased region" description="Basic residues" evidence="1">
    <location>
        <begin position="73"/>
        <end position="84"/>
    </location>
</feature>
<keyword evidence="3" id="KW-1185">Reference proteome</keyword>
<feature type="region of interest" description="Disordered" evidence="1">
    <location>
        <begin position="58"/>
        <end position="118"/>
    </location>
</feature>
<dbReference type="GO" id="GO:0002039">
    <property type="term" value="F:p53 binding"/>
    <property type="evidence" value="ECO:0007669"/>
    <property type="project" value="TreeGrafter"/>
</dbReference>
<reference evidence="2 3" key="1">
    <citation type="journal article" date="2020" name="Cell">
        <title>Large-Scale Comparative Analyses of Tick Genomes Elucidate Their Genetic Diversity and Vector Capacities.</title>
        <authorList>
            <consortium name="Tick Genome and Microbiome Consortium (TIGMIC)"/>
            <person name="Jia N."/>
            <person name="Wang J."/>
            <person name="Shi W."/>
            <person name="Du L."/>
            <person name="Sun Y."/>
            <person name="Zhan W."/>
            <person name="Jiang J.F."/>
            <person name="Wang Q."/>
            <person name="Zhang B."/>
            <person name="Ji P."/>
            <person name="Bell-Sakyi L."/>
            <person name="Cui X.M."/>
            <person name="Yuan T.T."/>
            <person name="Jiang B.G."/>
            <person name="Yang W.F."/>
            <person name="Lam T.T."/>
            <person name="Chang Q.C."/>
            <person name="Ding S.J."/>
            <person name="Wang X.J."/>
            <person name="Zhu J.G."/>
            <person name="Ruan X.D."/>
            <person name="Zhao L."/>
            <person name="Wei J.T."/>
            <person name="Ye R.Z."/>
            <person name="Que T.C."/>
            <person name="Du C.H."/>
            <person name="Zhou Y.H."/>
            <person name="Cheng J.X."/>
            <person name="Dai P.F."/>
            <person name="Guo W.B."/>
            <person name="Han X.H."/>
            <person name="Huang E.J."/>
            <person name="Li L.F."/>
            <person name="Wei W."/>
            <person name="Gao Y.C."/>
            <person name="Liu J.Z."/>
            <person name="Shao H.Z."/>
            <person name="Wang X."/>
            <person name="Wang C.C."/>
            <person name="Yang T.C."/>
            <person name="Huo Q.B."/>
            <person name="Li W."/>
            <person name="Chen H.Y."/>
            <person name="Chen S.E."/>
            <person name="Zhou L.G."/>
            <person name="Ni X.B."/>
            <person name="Tian J.H."/>
            <person name="Sheng Y."/>
            <person name="Liu T."/>
            <person name="Pan Y.S."/>
            <person name="Xia L.Y."/>
            <person name="Li J."/>
            <person name="Zhao F."/>
            <person name="Cao W.C."/>
        </authorList>
    </citation>
    <scope>NUCLEOTIDE SEQUENCE [LARGE SCALE GENOMIC DNA]</scope>
    <source>
        <strain evidence="2">HaeL-2018</strain>
    </source>
</reference>
<organism evidence="2 3">
    <name type="scientific">Haemaphysalis longicornis</name>
    <name type="common">Bush tick</name>
    <dbReference type="NCBI Taxonomy" id="44386"/>
    <lineage>
        <taxon>Eukaryota</taxon>
        <taxon>Metazoa</taxon>
        <taxon>Ecdysozoa</taxon>
        <taxon>Arthropoda</taxon>
        <taxon>Chelicerata</taxon>
        <taxon>Arachnida</taxon>
        <taxon>Acari</taxon>
        <taxon>Parasitiformes</taxon>
        <taxon>Ixodida</taxon>
        <taxon>Ixodoidea</taxon>
        <taxon>Ixodidae</taxon>
        <taxon>Haemaphysalinae</taxon>
        <taxon>Haemaphysalis</taxon>
    </lineage>
</organism>
<feature type="compositionally biased region" description="Low complexity" evidence="1">
    <location>
        <begin position="319"/>
        <end position="344"/>
    </location>
</feature>
<accession>A0A9J6G6H5</accession>
<dbReference type="VEuPathDB" id="VectorBase:HLOH_061864"/>
<feature type="compositionally biased region" description="Polar residues" evidence="1">
    <location>
        <begin position="204"/>
        <end position="218"/>
    </location>
</feature>
<gene>
    <name evidence="2" type="ORF">HPB48_016167</name>
</gene>
<feature type="compositionally biased region" description="Low complexity" evidence="1">
    <location>
        <begin position="399"/>
        <end position="408"/>
    </location>
</feature>
<evidence type="ECO:0000313" key="3">
    <source>
        <dbReference type="Proteomes" id="UP000821853"/>
    </source>
</evidence>
<dbReference type="EMBL" id="JABSTR010000005">
    <property type="protein sequence ID" value="KAH9370739.1"/>
    <property type="molecule type" value="Genomic_DNA"/>
</dbReference>
<feature type="compositionally biased region" description="Basic residues" evidence="1">
    <location>
        <begin position="260"/>
        <end position="317"/>
    </location>
</feature>
<feature type="region of interest" description="Disordered" evidence="1">
    <location>
        <begin position="168"/>
        <end position="226"/>
    </location>
</feature>
<dbReference type="GO" id="GO:0045944">
    <property type="term" value="P:positive regulation of transcription by RNA polymerase II"/>
    <property type="evidence" value="ECO:0007669"/>
    <property type="project" value="TreeGrafter"/>
</dbReference>
<name>A0A9J6G6H5_HAELO</name>
<feature type="compositionally biased region" description="Basic and acidic residues" evidence="1">
    <location>
        <begin position="168"/>
        <end position="203"/>
    </location>
</feature>
<protein>
    <submittedName>
        <fullName evidence="2">Uncharacterized protein</fullName>
    </submittedName>
</protein>
<feature type="region of interest" description="Disordered" evidence="1">
    <location>
        <begin position="251"/>
        <end position="409"/>
    </location>
</feature>
<dbReference type="PANTHER" id="PTHR46452:SF1">
    <property type="entry name" value="TRANSCRIPTION INITIATION FACTOR TFIID SUBUNIT 3"/>
    <property type="match status" value="1"/>
</dbReference>